<dbReference type="SUPFAM" id="SSF56487">
    <property type="entry name" value="SRCR-like"/>
    <property type="match status" value="1"/>
</dbReference>
<dbReference type="PROSITE" id="PS50287">
    <property type="entry name" value="SRCR_2"/>
    <property type="match status" value="1"/>
</dbReference>
<dbReference type="Proteomes" id="UP000075714">
    <property type="component" value="Unassembled WGS sequence"/>
</dbReference>
<dbReference type="OrthoDB" id="535306at2759"/>
<name>A0A150GB24_GONPE</name>
<accession>A0A150GB24</accession>
<evidence type="ECO:0000259" key="2">
    <source>
        <dbReference type="PROSITE" id="PS50287"/>
    </source>
</evidence>
<evidence type="ECO:0000256" key="1">
    <source>
        <dbReference type="ARBA" id="ARBA00023157"/>
    </source>
</evidence>
<feature type="domain" description="SRCR" evidence="2">
    <location>
        <begin position="22"/>
        <end position="73"/>
    </location>
</feature>
<dbReference type="AlphaFoldDB" id="A0A150GB24"/>
<evidence type="ECO:0000313" key="4">
    <source>
        <dbReference type="Proteomes" id="UP000075714"/>
    </source>
</evidence>
<gene>
    <name evidence="3" type="ORF">GPECTOR_39g467</name>
</gene>
<protein>
    <recommendedName>
        <fullName evidence="2">SRCR domain-containing protein</fullName>
    </recommendedName>
</protein>
<comment type="caution">
    <text evidence="3">The sequence shown here is derived from an EMBL/GenBank/DDBJ whole genome shotgun (WGS) entry which is preliminary data.</text>
</comment>
<dbReference type="InterPro" id="IPR001190">
    <property type="entry name" value="SRCR"/>
</dbReference>
<organism evidence="3 4">
    <name type="scientific">Gonium pectorale</name>
    <name type="common">Green alga</name>
    <dbReference type="NCBI Taxonomy" id="33097"/>
    <lineage>
        <taxon>Eukaryota</taxon>
        <taxon>Viridiplantae</taxon>
        <taxon>Chlorophyta</taxon>
        <taxon>core chlorophytes</taxon>
        <taxon>Chlorophyceae</taxon>
        <taxon>CS clade</taxon>
        <taxon>Chlamydomonadales</taxon>
        <taxon>Volvocaceae</taxon>
        <taxon>Gonium</taxon>
    </lineage>
</organism>
<reference evidence="4" key="1">
    <citation type="journal article" date="2016" name="Nat. Commun.">
        <title>The Gonium pectorale genome demonstrates co-option of cell cycle regulation during the evolution of multicellularity.</title>
        <authorList>
            <person name="Hanschen E.R."/>
            <person name="Marriage T.N."/>
            <person name="Ferris P.J."/>
            <person name="Hamaji T."/>
            <person name="Toyoda A."/>
            <person name="Fujiyama A."/>
            <person name="Neme R."/>
            <person name="Noguchi H."/>
            <person name="Minakuchi Y."/>
            <person name="Suzuki M."/>
            <person name="Kawai-Toyooka H."/>
            <person name="Smith D.R."/>
            <person name="Sparks H."/>
            <person name="Anderson J."/>
            <person name="Bakaric R."/>
            <person name="Luria V."/>
            <person name="Karger A."/>
            <person name="Kirschner M.W."/>
            <person name="Durand P.M."/>
            <person name="Michod R.E."/>
            <person name="Nozaki H."/>
            <person name="Olson B.J."/>
        </authorList>
    </citation>
    <scope>NUCLEOTIDE SEQUENCE [LARGE SCALE GENOMIC DNA]</scope>
    <source>
        <strain evidence="4">NIES-2863</strain>
    </source>
</reference>
<dbReference type="EMBL" id="LSYV01000040">
    <property type="protein sequence ID" value="KXZ46973.1"/>
    <property type="molecule type" value="Genomic_DNA"/>
</dbReference>
<dbReference type="InterPro" id="IPR036772">
    <property type="entry name" value="SRCR-like_dom_sf"/>
</dbReference>
<keyword evidence="4" id="KW-1185">Reference proteome</keyword>
<dbReference type="GO" id="GO:0016020">
    <property type="term" value="C:membrane"/>
    <property type="evidence" value="ECO:0007669"/>
    <property type="project" value="InterPro"/>
</dbReference>
<sequence length="319" mass="34011">MAPKAVPADPLIDTAIRNDNGIRIVGGSGAAGRLEVSSKDSWVAGDKPVGWRPVCDDAYFDNTMAQVMCKLLGYTYGRQFFSPTVTYRAPDPNATRTGGPVGSMTCFPQRAAGRLLQGVASFDDEADAAQTDEPLILQRKGGAQRGRALAPLRGSVNTPRKAPYGCNFLLGSCDYTGPLAGIECSVPPFTSPPSPVQQSSLIRMVGGQSSTGGAEANLCDGEYDFRCAIYGRAELLVEDWPGSRPGKWLVDARFPDEPFDIPTAPSDDPEDFDASNYTAWVTVKGGDFANALTVQSLQYEVTPSCADGRLFAIYCGVII</sequence>
<keyword evidence="1" id="KW-1015">Disulfide bond</keyword>
<dbReference type="Gene3D" id="3.10.250.10">
    <property type="entry name" value="SRCR-like domain"/>
    <property type="match status" value="1"/>
</dbReference>
<proteinExistence type="predicted"/>
<evidence type="ECO:0000313" key="3">
    <source>
        <dbReference type="EMBL" id="KXZ46973.1"/>
    </source>
</evidence>